<gene>
    <name evidence="1" type="ORF">TBIB3V08_LOCUS3141</name>
</gene>
<protein>
    <submittedName>
        <fullName evidence="1">Uncharacterized protein</fullName>
    </submittedName>
</protein>
<sequence length="292" mass="32191">MITVDILTTVGPVYSMITVDILTTVGPVYSMITVDILTTVGPVYSMITLDILTTVGPVYSMITVDILTTVGPVSANDPKEKFRLNPGVIYHILSSIQEPTIVSSHSNSHRIGKVEYRGNEPAFARRENGKPFRKNHPLVHLTEIRTSISPSSAVELNTTSALATYATEAGLLCTPLSPSTSIGPITPGGPEDLQVSYRTLDTRIYYCHFSQDLQVSYRTLDTRIYTTVTSLRTSRAVSCELSVSTKENMGLLGVRTHTGVTTYTSREVMSPHISSRPHELSQYLRQHIFREP</sequence>
<name>A0A7R9HY97_9NEOP</name>
<reference evidence="1" key="1">
    <citation type="submission" date="2020-11" db="EMBL/GenBank/DDBJ databases">
        <authorList>
            <person name="Tran Van P."/>
        </authorList>
    </citation>
    <scope>NUCLEOTIDE SEQUENCE</scope>
</reference>
<dbReference type="EMBL" id="OD565040">
    <property type="protein sequence ID" value="CAD7440644.1"/>
    <property type="molecule type" value="Genomic_DNA"/>
</dbReference>
<accession>A0A7R9HY97</accession>
<organism evidence="1">
    <name type="scientific">Timema bartmani</name>
    <dbReference type="NCBI Taxonomy" id="61472"/>
    <lineage>
        <taxon>Eukaryota</taxon>
        <taxon>Metazoa</taxon>
        <taxon>Ecdysozoa</taxon>
        <taxon>Arthropoda</taxon>
        <taxon>Hexapoda</taxon>
        <taxon>Insecta</taxon>
        <taxon>Pterygota</taxon>
        <taxon>Neoptera</taxon>
        <taxon>Polyneoptera</taxon>
        <taxon>Phasmatodea</taxon>
        <taxon>Timematodea</taxon>
        <taxon>Timematoidea</taxon>
        <taxon>Timematidae</taxon>
        <taxon>Timema</taxon>
    </lineage>
</organism>
<proteinExistence type="predicted"/>
<dbReference type="AlphaFoldDB" id="A0A7R9HY97"/>
<evidence type="ECO:0000313" key="1">
    <source>
        <dbReference type="EMBL" id="CAD7440644.1"/>
    </source>
</evidence>